<evidence type="ECO:0000313" key="3">
    <source>
        <dbReference type="Proteomes" id="UP001417504"/>
    </source>
</evidence>
<evidence type="ECO:0000313" key="2">
    <source>
        <dbReference type="EMBL" id="KAK9084742.1"/>
    </source>
</evidence>
<dbReference type="InterPro" id="IPR036291">
    <property type="entry name" value="NAD(P)-bd_dom_sf"/>
</dbReference>
<accession>A0AAP0E4N4</accession>
<sequence>MGDANSISSNVEYIFHETEHEKKPENAPRIKTKAVPMPLEKKFLDKVAIVTEATEGIGFSIAERLAISGANLVITSSKQETLDGVVKELTTHGVKVFPFFGNVADAQKRKALIDFTFQKFQRIDVIVSNAAVNLPTNAVLQTEETTLNKLWECHFKVHLLLLKAAKVHLQDRSSIVFVSSVAPEQLWGPRGIYNVTKTVVIGLTEALAKELKDLPSNVRVNSIIAGNGQEDNAISKPSEKGNLFEFIPKLFRTKKYKGTKAAEAIDPSVTIAERTLFLASDDALNISGQTYVLPGRPTSRL</sequence>
<dbReference type="InterPro" id="IPR002347">
    <property type="entry name" value="SDR_fam"/>
</dbReference>
<reference evidence="2 3" key="1">
    <citation type="submission" date="2024-01" db="EMBL/GenBank/DDBJ databases">
        <title>Genome assemblies of Stephania.</title>
        <authorList>
            <person name="Yang L."/>
        </authorList>
    </citation>
    <scope>NUCLEOTIDE SEQUENCE [LARGE SCALE GENOMIC DNA]</scope>
    <source>
        <strain evidence="2">QJT</strain>
        <tissue evidence="2">Leaf</tissue>
    </source>
</reference>
<comment type="caution">
    <text evidence="2">The sequence shown here is derived from an EMBL/GenBank/DDBJ whole genome shotgun (WGS) entry which is preliminary data.</text>
</comment>
<name>A0AAP0E4N4_9MAGN</name>
<dbReference type="AlphaFoldDB" id="A0AAP0E4N4"/>
<dbReference type="PANTHER" id="PTHR43943">
    <property type="entry name" value="DEHYDROGENASE/REDUCTASE (SDR FAMILY) MEMBER 4"/>
    <property type="match status" value="1"/>
</dbReference>
<dbReference type="PRINTS" id="PR00081">
    <property type="entry name" value="GDHRDH"/>
</dbReference>
<gene>
    <name evidence="2" type="ORF">Sjap_025153</name>
</gene>
<comment type="similarity">
    <text evidence="1">Belongs to the short-chain dehydrogenases/reductases (SDR) family.</text>
</comment>
<dbReference type="PRINTS" id="PR00080">
    <property type="entry name" value="SDRFAMILY"/>
</dbReference>
<dbReference type="PANTHER" id="PTHR43943:SF2">
    <property type="entry name" value="DEHYDROGENASE_REDUCTASE 4"/>
    <property type="match status" value="1"/>
</dbReference>
<dbReference type="Proteomes" id="UP001417504">
    <property type="component" value="Unassembled WGS sequence"/>
</dbReference>
<dbReference type="Pfam" id="PF13561">
    <property type="entry name" value="adh_short_C2"/>
    <property type="match status" value="1"/>
</dbReference>
<protein>
    <submittedName>
        <fullName evidence="2">Uncharacterized protein</fullName>
    </submittedName>
</protein>
<dbReference type="SUPFAM" id="SSF51735">
    <property type="entry name" value="NAD(P)-binding Rossmann-fold domains"/>
    <property type="match status" value="1"/>
</dbReference>
<keyword evidence="3" id="KW-1185">Reference proteome</keyword>
<evidence type="ECO:0000256" key="1">
    <source>
        <dbReference type="ARBA" id="ARBA00006484"/>
    </source>
</evidence>
<dbReference type="Gene3D" id="3.40.50.720">
    <property type="entry name" value="NAD(P)-binding Rossmann-like Domain"/>
    <property type="match status" value="1"/>
</dbReference>
<dbReference type="EMBL" id="JBBNAE010000011">
    <property type="protein sequence ID" value="KAK9084742.1"/>
    <property type="molecule type" value="Genomic_DNA"/>
</dbReference>
<organism evidence="2 3">
    <name type="scientific">Stephania japonica</name>
    <dbReference type="NCBI Taxonomy" id="461633"/>
    <lineage>
        <taxon>Eukaryota</taxon>
        <taxon>Viridiplantae</taxon>
        <taxon>Streptophyta</taxon>
        <taxon>Embryophyta</taxon>
        <taxon>Tracheophyta</taxon>
        <taxon>Spermatophyta</taxon>
        <taxon>Magnoliopsida</taxon>
        <taxon>Ranunculales</taxon>
        <taxon>Menispermaceae</taxon>
        <taxon>Menispermoideae</taxon>
        <taxon>Cissampelideae</taxon>
        <taxon>Stephania</taxon>
    </lineage>
</organism>
<proteinExistence type="inferred from homology"/>